<evidence type="ECO:0008006" key="4">
    <source>
        <dbReference type="Google" id="ProtNLM"/>
    </source>
</evidence>
<evidence type="ECO:0000313" key="2">
    <source>
        <dbReference type="EMBL" id="MFJ1268235.1"/>
    </source>
</evidence>
<dbReference type="RefSeq" id="WP_400187050.1">
    <property type="nucleotide sequence ID" value="NZ_JBGORX010000001.1"/>
</dbReference>
<feature type="region of interest" description="Disordered" evidence="1">
    <location>
        <begin position="817"/>
        <end position="890"/>
    </location>
</feature>
<evidence type="ECO:0000256" key="1">
    <source>
        <dbReference type="SAM" id="MobiDB-lite"/>
    </source>
</evidence>
<accession>A0ABW8D6C8</accession>
<organism evidence="2 3">
    <name type="scientific">Legionella lytica</name>
    <dbReference type="NCBI Taxonomy" id="96232"/>
    <lineage>
        <taxon>Bacteria</taxon>
        <taxon>Pseudomonadati</taxon>
        <taxon>Pseudomonadota</taxon>
        <taxon>Gammaproteobacteria</taxon>
        <taxon>Legionellales</taxon>
        <taxon>Legionellaceae</taxon>
        <taxon>Legionella</taxon>
    </lineage>
</organism>
<sequence>MPNPTFDTRFLQNNYTIAPVNQQQLLAIYNGQAPVYFEASDAPDTHAQLTAFRANISFQLFQSQYEYLLAHIKKWCRDNNVPLIRLRSDEPQGISALRLFYTRLFGPEDFFSIRAALLFGEGKKSLEELCILLQDERIPLDSKKNVLANFQEGIVVCGDGSLTNIIDVTDDLKAATGLDQAIATTKRKLLQQEILHFIQLKRFKIKPGNEIHLVNALYDLVADSYGVPKRNDNIKIPGTEKYSADLTKYLDAHLTAQSAIRFLTEQMLLALRNMNIQQTLFKGQESVEWSAGFINEAEKLIKSFNDSYSPLITLDLHSIMQSDEDGLTLTSKALNETALQVEAVKQFYQLFCKGGVVYPVIKFEDRPGTLVCYSESFIWTEEGSEIKNGTPQQFFTLFLRNTMPFTPVNVQKNPSVKRQGIGLLNELWLHYPNYKNELVHCLQDVGIDVGYLLSGTNVELIEEIIRNQLQPQEKFSFEVSLNVIRSLYKARKFDILQQLGKCGIINAYTLAENNEYELLDYLLQNDVLTQARFHQEAPYVHGSLRRNETISILAARQQFDLIGKLSDKGLISESMLLNWSSAFRNSTLRMLYAQRQVTLIGQLFRNGSLTTLQLAIDNQWEILNSLLAENAIRPEDLNHKRDAGNYYLQNTILILAINNQKDFLLSLLKHQLLKPEQFVAKAGSGFYKGHSALAILLLKEEHELIKSLLEQKAISVLKIAEQKEFSTLEKLIDRQLITAEDLNEEVKTARTTKSVLKFIVRYQKYNLLQKLAAQGVLTEAHLSMQLEPGKRLEQLLNENQQQDLVQQLNGTAVYEASEPMNVDEDYVENPPNRPKRTKGEIENTRGAAQAPSVAIKRPAPFLGFFDAPEANESSGPSSSKQRPDTPYKKR</sequence>
<keyword evidence="3" id="KW-1185">Reference proteome</keyword>
<dbReference type="EMBL" id="JBGORX010000001">
    <property type="protein sequence ID" value="MFJ1268235.1"/>
    <property type="molecule type" value="Genomic_DNA"/>
</dbReference>
<comment type="caution">
    <text evidence="2">The sequence shown here is derived from an EMBL/GenBank/DDBJ whole genome shotgun (WGS) entry which is preliminary data.</text>
</comment>
<evidence type="ECO:0000313" key="3">
    <source>
        <dbReference type="Proteomes" id="UP001615550"/>
    </source>
</evidence>
<feature type="compositionally biased region" description="Polar residues" evidence="1">
    <location>
        <begin position="871"/>
        <end position="880"/>
    </location>
</feature>
<dbReference type="Proteomes" id="UP001615550">
    <property type="component" value="Unassembled WGS sequence"/>
</dbReference>
<proteinExistence type="predicted"/>
<protein>
    <recommendedName>
        <fullName evidence="4">Ankyrin repeats (3 copies)</fullName>
    </recommendedName>
</protein>
<reference evidence="2 3" key="1">
    <citation type="submission" date="2024-08" db="EMBL/GenBank/DDBJ databases">
        <title>Draft Genome Sequence of Legionella lytica strain DSB2004, Isolated From a Fire Sprinkler System.</title>
        <authorList>
            <person name="Everhart A.D."/>
            <person name="Kidane D.T."/>
            <person name="Farone A.L."/>
            <person name="Farone M.B."/>
        </authorList>
    </citation>
    <scope>NUCLEOTIDE SEQUENCE [LARGE SCALE GENOMIC DNA]</scope>
    <source>
        <strain evidence="2 3">DSB2004</strain>
    </source>
</reference>
<gene>
    <name evidence="2" type="ORF">ACD661_06675</name>
</gene>
<name>A0ABW8D6C8_9GAMM</name>
<feature type="compositionally biased region" description="Basic and acidic residues" evidence="1">
    <location>
        <begin position="881"/>
        <end position="890"/>
    </location>
</feature>